<keyword evidence="1" id="KW-0479">Metal-binding</keyword>
<evidence type="ECO:0000313" key="8">
    <source>
        <dbReference type="EMBL" id="KAF6038299.1"/>
    </source>
</evidence>
<feature type="compositionally biased region" description="Basic and acidic residues" evidence="6">
    <location>
        <begin position="80"/>
        <end position="89"/>
    </location>
</feature>
<dbReference type="Pfam" id="PF00096">
    <property type="entry name" value="zf-C2H2"/>
    <property type="match status" value="1"/>
</dbReference>
<evidence type="ECO:0000256" key="3">
    <source>
        <dbReference type="ARBA" id="ARBA00022771"/>
    </source>
</evidence>
<evidence type="ECO:0000256" key="1">
    <source>
        <dbReference type="ARBA" id="ARBA00022723"/>
    </source>
</evidence>
<dbReference type="SUPFAM" id="SSF57667">
    <property type="entry name" value="beta-beta-alpha zinc fingers"/>
    <property type="match status" value="3"/>
</dbReference>
<feature type="region of interest" description="Disordered" evidence="6">
    <location>
        <begin position="26"/>
        <end position="128"/>
    </location>
</feature>
<feature type="region of interest" description="Disordered" evidence="6">
    <location>
        <begin position="886"/>
        <end position="906"/>
    </location>
</feature>
<evidence type="ECO:0000259" key="7">
    <source>
        <dbReference type="PROSITE" id="PS50157"/>
    </source>
</evidence>
<feature type="region of interest" description="Disordered" evidence="6">
    <location>
        <begin position="264"/>
        <end position="292"/>
    </location>
</feature>
<dbReference type="GO" id="GO:0005634">
    <property type="term" value="C:nucleus"/>
    <property type="evidence" value="ECO:0007669"/>
    <property type="project" value="UniProtKB-ARBA"/>
</dbReference>
<sequence>MITIIEKGKIFEGGFNISTMVGTRRANSKALKSANTRSQNTTQRKDSDSKPSKPKILAGDQPAAPSDGNLSETRGRRQRQVSEKMRLWKSEQQSALDRKKERQRQSTSPAVASPSKRKRLSKAADQPTVSTNIVSEQIQNVLEPPTVELNSIETVVTMEGQDSLNIDHSEVLYPTQCEVVIDPQPVDNSEFMHLTDTDNVTAPDCITIVELSHNSELLVEDAESQPHLAIQSAIKTSDPLSIACPSSSAAQTSGSFGETVSIVSQSQSVMTSPPPVSDQETSRTAQCQPASTADSIVYTDSQSSEIISVSDQSLKVTQSDDVKDQVSHPIGEMSQFNDENNQPSVTNNENFEQVQVLRYDEQEIAEPQALSYQHNDVDQSHKLYLEVNSASNLPENNHSVAETLYESTEDLALGNLPEASQVSELPPDTVSSQISLLSQENVVGVTEASESMQQTKADDHSSVGVMLTGDDAVTQALLESFLAESSKEAGDVNPAPPTMANQISSSLKLTQQIEVDENGKEQTVVYLMPDDAVSSSDNGSDLLTAKSLSVMSTANAVSGESTSSFTVQTIPTTNQTLVGDSTSLSTEQHKTQQQQLQGSSSGKFYSKQNVSTLDPNGKVKNQEVMIELIVDPDTKDKGQLKVIQPYSCNTYIFGDNQPPSVYKCQQCNYETDKYSFLIKHSKIHKEQRPHLCTFAGCNYSSKTISNLRRHLLSHTDERKFPCPECHLKFKQKIHLEKHINYIHRDRTVKCDFCDYVCANRIPDLKLHMKRKHLKNDVDDPPTYLECDKCGFLAGSKQDLKQHFKFHKRGPELKLFCQHCSFVTDAKSRLDRHLMIHTREKPFSCSLCDYKASQKEHIKRHMRNWHTEGKNCKGQTNDNTVSVQSGELTKPADQPLVSDQSTADQIPDAQQSVEGESNSIQAAEEITGVNNSLVAGTTEQVISSQKDSPTGIHLSDISEQVVVDSDGVISDQMESVQQLIVYADGQQQDILESAGVTGFEESVSSGKDKAADINEKKLLDGKPVTKYQPPDYSKKPKSFACTHCTMKFVKLLSLYKHLHTQHSDILPNTEEEKLTCVVCDFRAPSHNSLLVHMRKHNNQDAIEENEEPGMLYVCVLCKYMNSKRKNLYQHLKKKHKISIMVKKDGTASCVVEPNAEVTVVASAQGQQVTEVVGGTSTPSVDQTKVVNILDLVNSLTHKHDLSYLFQKEMAEAQPAEQDAAEAIVDLASQKLSSWTATLEADESGQRQLQVSTQQLDSLSSGDYIEINGETYKVELQGDSMTAVFCPEQVSSEMVISEVTSPHTIAMAEDSMVPMHQIAVETNTTQVISEPDNTSQVVSVDTIPECDATTQIVSTGMIIEAQVTSSDIPVSGSTTQVLSSSILSEPDSSLQISNPDTCASLDSTSILSTELAPHIVTTHYDSTIAVSPHIVANRS</sequence>
<feature type="compositionally biased region" description="Polar residues" evidence="6">
    <location>
        <begin position="278"/>
        <end position="292"/>
    </location>
</feature>
<feature type="domain" description="C2H2-type" evidence="7">
    <location>
        <begin position="720"/>
        <end position="748"/>
    </location>
</feature>
<keyword evidence="3 5" id="KW-0863">Zinc-finger</keyword>
<dbReference type="PANTHER" id="PTHR19818">
    <property type="entry name" value="ZINC FINGER PROTEIN ZIC AND GLI"/>
    <property type="match status" value="1"/>
</dbReference>
<dbReference type="FunFam" id="3.30.160.60:FF:000630">
    <property type="entry name" value="Zinc finger protein 180"/>
    <property type="match status" value="1"/>
</dbReference>
<dbReference type="InterPro" id="IPR013087">
    <property type="entry name" value="Znf_C2H2_type"/>
</dbReference>
<keyword evidence="9" id="KW-1185">Reference proteome</keyword>
<dbReference type="GO" id="GO:0045944">
    <property type="term" value="P:positive regulation of transcription by RNA polymerase II"/>
    <property type="evidence" value="ECO:0007669"/>
    <property type="project" value="UniProtKB-ARBA"/>
</dbReference>
<dbReference type="EMBL" id="VXIV02000433">
    <property type="protein sequence ID" value="KAF6038299.1"/>
    <property type="molecule type" value="Genomic_DNA"/>
</dbReference>
<evidence type="ECO:0000256" key="2">
    <source>
        <dbReference type="ARBA" id="ARBA00022737"/>
    </source>
</evidence>
<feature type="domain" description="C2H2-type" evidence="7">
    <location>
        <begin position="662"/>
        <end position="689"/>
    </location>
</feature>
<evidence type="ECO:0000256" key="4">
    <source>
        <dbReference type="ARBA" id="ARBA00022833"/>
    </source>
</evidence>
<evidence type="ECO:0000256" key="6">
    <source>
        <dbReference type="SAM" id="MobiDB-lite"/>
    </source>
</evidence>
<keyword evidence="2" id="KW-0677">Repeat</keyword>
<feature type="compositionally biased region" description="Low complexity" evidence="6">
    <location>
        <begin position="591"/>
        <end position="603"/>
    </location>
</feature>
<feature type="domain" description="C2H2-type" evidence="7">
    <location>
        <begin position="1038"/>
        <end position="1066"/>
    </location>
</feature>
<proteinExistence type="predicted"/>
<feature type="compositionally biased region" description="Polar residues" evidence="6">
    <location>
        <begin position="33"/>
        <end position="42"/>
    </location>
</feature>
<dbReference type="InterPro" id="IPR036236">
    <property type="entry name" value="Znf_C2H2_sf"/>
</dbReference>
<dbReference type="Proteomes" id="UP000593567">
    <property type="component" value="Unassembled WGS sequence"/>
</dbReference>
<feature type="domain" description="C2H2-type" evidence="7">
    <location>
        <begin position="690"/>
        <end position="719"/>
    </location>
</feature>
<feature type="domain" description="C2H2-type" evidence="7">
    <location>
        <begin position="814"/>
        <end position="841"/>
    </location>
</feature>
<dbReference type="Gene3D" id="3.30.160.60">
    <property type="entry name" value="Classic Zinc Finger"/>
    <property type="match status" value="5"/>
</dbReference>
<dbReference type="PROSITE" id="PS00028">
    <property type="entry name" value="ZINC_FINGER_C2H2_1"/>
    <property type="match status" value="2"/>
</dbReference>
<comment type="caution">
    <text evidence="8">The sequence shown here is derived from an EMBL/GenBank/DDBJ whole genome shotgun (WGS) entry which is preliminary data.</text>
</comment>
<name>A0A7J7KIB1_BUGNE</name>
<dbReference type="PANTHER" id="PTHR19818:SF139">
    <property type="entry name" value="PAIR-RULE PROTEIN ODD-PAIRED"/>
    <property type="match status" value="1"/>
</dbReference>
<dbReference type="GO" id="GO:0000981">
    <property type="term" value="F:DNA-binding transcription factor activity, RNA polymerase II-specific"/>
    <property type="evidence" value="ECO:0007669"/>
    <property type="project" value="TreeGrafter"/>
</dbReference>
<evidence type="ECO:0000256" key="5">
    <source>
        <dbReference type="PROSITE-ProRule" id="PRU00042"/>
    </source>
</evidence>
<dbReference type="GO" id="GO:0000978">
    <property type="term" value="F:RNA polymerase II cis-regulatory region sequence-specific DNA binding"/>
    <property type="evidence" value="ECO:0007669"/>
    <property type="project" value="TreeGrafter"/>
</dbReference>
<evidence type="ECO:0000313" key="9">
    <source>
        <dbReference type="Proteomes" id="UP000593567"/>
    </source>
</evidence>
<dbReference type="OrthoDB" id="2687452at2759"/>
<reference evidence="8" key="1">
    <citation type="submission" date="2020-06" db="EMBL/GenBank/DDBJ databases">
        <title>Draft genome of Bugula neritina, a colonial animal packing powerful symbionts and potential medicines.</title>
        <authorList>
            <person name="Rayko M."/>
        </authorList>
    </citation>
    <scope>NUCLEOTIDE SEQUENCE [LARGE SCALE GENOMIC DNA]</scope>
    <source>
        <strain evidence="8">Kwan_BN1</strain>
    </source>
</reference>
<dbReference type="GO" id="GO:0008270">
    <property type="term" value="F:zinc ion binding"/>
    <property type="evidence" value="ECO:0007669"/>
    <property type="project" value="UniProtKB-KW"/>
</dbReference>
<organism evidence="8 9">
    <name type="scientific">Bugula neritina</name>
    <name type="common">Brown bryozoan</name>
    <name type="synonym">Sertularia neritina</name>
    <dbReference type="NCBI Taxonomy" id="10212"/>
    <lineage>
        <taxon>Eukaryota</taxon>
        <taxon>Metazoa</taxon>
        <taxon>Spiralia</taxon>
        <taxon>Lophotrochozoa</taxon>
        <taxon>Bryozoa</taxon>
        <taxon>Gymnolaemata</taxon>
        <taxon>Cheilostomatida</taxon>
        <taxon>Flustrina</taxon>
        <taxon>Buguloidea</taxon>
        <taxon>Bugulidae</taxon>
        <taxon>Bugula</taxon>
    </lineage>
</organism>
<dbReference type="PROSITE" id="PS50157">
    <property type="entry name" value="ZINC_FINGER_C2H2_2"/>
    <property type="match status" value="6"/>
</dbReference>
<dbReference type="InterPro" id="IPR050329">
    <property type="entry name" value="GLI_C2H2-zinc-finger"/>
</dbReference>
<gene>
    <name evidence="8" type="ORF">EB796_003397</name>
</gene>
<feature type="domain" description="C2H2-type" evidence="7">
    <location>
        <begin position="842"/>
        <end position="870"/>
    </location>
</feature>
<accession>A0A7J7KIB1</accession>
<dbReference type="SMART" id="SM00355">
    <property type="entry name" value="ZnF_C2H2"/>
    <property type="match status" value="10"/>
</dbReference>
<feature type="region of interest" description="Disordered" evidence="6">
    <location>
        <begin position="578"/>
        <end position="616"/>
    </location>
</feature>
<keyword evidence="4" id="KW-0862">Zinc</keyword>
<protein>
    <recommendedName>
        <fullName evidence="7">C2H2-type domain-containing protein</fullName>
    </recommendedName>
</protein>
<feature type="compositionally biased region" description="Polar residues" evidence="6">
    <location>
        <begin position="896"/>
        <end position="906"/>
    </location>
</feature>